<dbReference type="RefSeq" id="XP_025347809.1">
    <property type="nucleotide sequence ID" value="XM_025492506.1"/>
</dbReference>
<reference evidence="3 4" key="1">
    <citation type="journal article" date="2018" name="Mol. Biol. Evol.">
        <title>Broad Genomic Sampling Reveals a Smut Pathogenic Ancestry of the Fungal Clade Ustilaginomycotina.</title>
        <authorList>
            <person name="Kijpornyongpan T."/>
            <person name="Mondo S.J."/>
            <person name="Barry K."/>
            <person name="Sandor L."/>
            <person name="Lee J."/>
            <person name="Lipzen A."/>
            <person name="Pangilinan J."/>
            <person name="LaButti K."/>
            <person name="Hainaut M."/>
            <person name="Henrissat B."/>
            <person name="Grigoriev I.V."/>
            <person name="Spatafora J.W."/>
            <person name="Aime M.C."/>
        </authorList>
    </citation>
    <scope>NUCLEOTIDE SEQUENCE [LARGE SCALE GENOMIC DNA]</scope>
    <source>
        <strain evidence="3 4">MCA 4718</strain>
    </source>
</reference>
<accession>A0A316U5Z4</accession>
<proteinExistence type="predicted"/>
<dbReference type="Proteomes" id="UP000245942">
    <property type="component" value="Unassembled WGS sequence"/>
</dbReference>
<evidence type="ECO:0000313" key="4">
    <source>
        <dbReference type="Proteomes" id="UP000245942"/>
    </source>
</evidence>
<evidence type="ECO:0000313" key="3">
    <source>
        <dbReference type="EMBL" id="PWN20649.1"/>
    </source>
</evidence>
<keyword evidence="2" id="KW-1133">Transmembrane helix</keyword>
<keyword evidence="4" id="KW-1185">Reference proteome</keyword>
<feature type="transmembrane region" description="Helical" evidence="2">
    <location>
        <begin position="51"/>
        <end position="70"/>
    </location>
</feature>
<protein>
    <submittedName>
        <fullName evidence="3">Uncharacterized protein</fullName>
    </submittedName>
</protein>
<evidence type="ECO:0000256" key="1">
    <source>
        <dbReference type="SAM" id="MobiDB-lite"/>
    </source>
</evidence>
<dbReference type="OrthoDB" id="5514856at2759"/>
<keyword evidence="2" id="KW-0472">Membrane</keyword>
<name>A0A316U5Z4_9BASI</name>
<dbReference type="GeneID" id="37014240"/>
<dbReference type="AlphaFoldDB" id="A0A316U5Z4"/>
<feature type="region of interest" description="Disordered" evidence="1">
    <location>
        <begin position="1"/>
        <end position="31"/>
    </location>
</feature>
<sequence length="78" mass="8253">MADPSYLNAQPGFLNASGRRGPAPPPKSSNPLVRFWNEEIVNPEKQPGNMAIAWGVAVALAGITVIRAVGKDLLVPAF</sequence>
<gene>
    <name evidence="3" type="ORF">BCV69DRAFT_282869</name>
</gene>
<keyword evidence="2" id="KW-0812">Transmembrane</keyword>
<dbReference type="EMBL" id="KZ819327">
    <property type="protein sequence ID" value="PWN20649.1"/>
    <property type="molecule type" value="Genomic_DNA"/>
</dbReference>
<organism evidence="3 4">
    <name type="scientific">Pseudomicrostroma glucosiphilum</name>
    <dbReference type="NCBI Taxonomy" id="1684307"/>
    <lineage>
        <taxon>Eukaryota</taxon>
        <taxon>Fungi</taxon>
        <taxon>Dikarya</taxon>
        <taxon>Basidiomycota</taxon>
        <taxon>Ustilaginomycotina</taxon>
        <taxon>Exobasidiomycetes</taxon>
        <taxon>Microstromatales</taxon>
        <taxon>Microstromatales incertae sedis</taxon>
        <taxon>Pseudomicrostroma</taxon>
    </lineage>
</organism>
<evidence type="ECO:0000256" key="2">
    <source>
        <dbReference type="SAM" id="Phobius"/>
    </source>
</evidence>